<dbReference type="KEGG" id="aluc:AKAW2_31539A"/>
<dbReference type="OrthoDB" id="10340502at2759"/>
<dbReference type="RefSeq" id="XP_041541986.1">
    <property type="nucleotide sequence ID" value="XM_041688175.1"/>
</dbReference>
<evidence type="ECO:0000313" key="2">
    <source>
        <dbReference type="EMBL" id="BCR98220.1"/>
    </source>
</evidence>
<dbReference type="Proteomes" id="UP000661280">
    <property type="component" value="Chromosome 3"/>
</dbReference>
<accession>A0A7R7W896</accession>
<dbReference type="GeneID" id="64959545"/>
<gene>
    <name evidence="2" type="ORF">AKAW2_31539A</name>
</gene>
<dbReference type="EMBL" id="AP024427">
    <property type="protein sequence ID" value="BCR98220.1"/>
    <property type="molecule type" value="Genomic_DNA"/>
</dbReference>
<protein>
    <submittedName>
        <fullName evidence="2">Uncharacterized protein</fullName>
    </submittedName>
</protein>
<organism evidence="2 3">
    <name type="scientific">Aspergillus kawachii</name>
    <name type="common">White koji mold</name>
    <name type="synonym">Aspergillus awamori var. kawachi</name>
    <dbReference type="NCBI Taxonomy" id="1069201"/>
    <lineage>
        <taxon>Eukaryota</taxon>
        <taxon>Fungi</taxon>
        <taxon>Dikarya</taxon>
        <taxon>Ascomycota</taxon>
        <taxon>Pezizomycotina</taxon>
        <taxon>Eurotiomycetes</taxon>
        <taxon>Eurotiomycetidae</taxon>
        <taxon>Eurotiales</taxon>
        <taxon>Aspergillaceae</taxon>
        <taxon>Aspergillus</taxon>
        <taxon>Aspergillus subgen. Circumdati</taxon>
    </lineage>
</organism>
<proteinExistence type="predicted"/>
<dbReference type="AlphaFoldDB" id="A0A7R7W896"/>
<reference evidence="2" key="1">
    <citation type="submission" date="2021-01" db="EMBL/GenBank/DDBJ databases">
        <authorList>
            <consortium name="Aspergillus luchuensis mut. kawachii IFO 4304 genome sequencing consortium"/>
            <person name="Kazuki M."/>
            <person name="Futagami T."/>
        </authorList>
    </citation>
    <scope>NUCLEOTIDE SEQUENCE</scope>
    <source>
        <strain evidence="2">IFO 4308</strain>
    </source>
</reference>
<evidence type="ECO:0000313" key="3">
    <source>
        <dbReference type="Proteomes" id="UP000661280"/>
    </source>
</evidence>
<evidence type="ECO:0000256" key="1">
    <source>
        <dbReference type="SAM" id="MobiDB-lite"/>
    </source>
</evidence>
<reference evidence="2" key="2">
    <citation type="submission" date="2021-02" db="EMBL/GenBank/DDBJ databases">
        <title>Aspergillus luchuensis mut. kawachii IFO 4304 genome sequence.</title>
        <authorList>
            <person name="Mori K."/>
            <person name="Kadooka C."/>
            <person name="Goto M."/>
            <person name="Futagami T."/>
        </authorList>
    </citation>
    <scope>NUCLEOTIDE SEQUENCE</scope>
    <source>
        <strain evidence="2">IFO 4308</strain>
    </source>
</reference>
<name>A0A7R7W896_ASPKA</name>
<feature type="compositionally biased region" description="Basic and acidic residues" evidence="1">
    <location>
        <begin position="87"/>
        <end position="100"/>
    </location>
</feature>
<keyword evidence="3" id="KW-1185">Reference proteome</keyword>
<sequence>MEGISVHITVEYAEALSLEPAWSMVTRINDVPVGCRILDQTKVDGECLIWWSPLIGMSPNFLFDQDYQSAETESDADQSIDSCPHPPDQKDGMPRQDVHRPVPSIPLSAALTPETQW</sequence>
<feature type="region of interest" description="Disordered" evidence="1">
    <location>
        <begin position="66"/>
        <end position="117"/>
    </location>
</feature>